<dbReference type="AlphaFoldDB" id="A0A420W8Z2"/>
<name>A0A420W8Z2_9BACT</name>
<dbReference type="Pfam" id="PF13531">
    <property type="entry name" value="SBP_bac_11"/>
    <property type="match status" value="1"/>
</dbReference>
<keyword evidence="2 4" id="KW-0479">Metal-binding</keyword>
<evidence type="ECO:0000256" key="2">
    <source>
        <dbReference type="ARBA" id="ARBA00022723"/>
    </source>
</evidence>
<dbReference type="EMBL" id="RBIE01000001">
    <property type="protein sequence ID" value="RKQ63738.1"/>
    <property type="molecule type" value="Genomic_DNA"/>
</dbReference>
<keyword evidence="3" id="KW-0732">Signal</keyword>
<comment type="caution">
    <text evidence="5">The sequence shown here is derived from an EMBL/GenBank/DDBJ whole genome shotgun (WGS) entry which is preliminary data.</text>
</comment>
<dbReference type="RefSeq" id="WP_121169973.1">
    <property type="nucleotide sequence ID" value="NZ_RBIE01000001.1"/>
</dbReference>
<dbReference type="PANTHER" id="PTHR30632">
    <property type="entry name" value="MOLYBDATE-BINDING PERIPLASMIC PROTEIN"/>
    <property type="match status" value="1"/>
</dbReference>
<dbReference type="InterPro" id="IPR005950">
    <property type="entry name" value="ModA"/>
</dbReference>
<evidence type="ECO:0000256" key="3">
    <source>
        <dbReference type="ARBA" id="ARBA00022729"/>
    </source>
</evidence>
<comment type="similarity">
    <text evidence="1">Belongs to the bacterial solute-binding protein ModA family.</text>
</comment>
<evidence type="ECO:0000313" key="6">
    <source>
        <dbReference type="Proteomes" id="UP000280881"/>
    </source>
</evidence>
<dbReference type="PIRSF" id="PIRSF004846">
    <property type="entry name" value="ModA"/>
    <property type="match status" value="1"/>
</dbReference>
<accession>A0A420W8Z2</accession>
<proteinExistence type="inferred from homology"/>
<dbReference type="Proteomes" id="UP000280881">
    <property type="component" value="Unassembled WGS sequence"/>
</dbReference>
<sequence>MRLIFLLIITLLLNLPAFGEELFISSAMGAKELISEVGKEFEKKTGHRLIFNFSSSGKLASQIEAGAPADVYISASKEWMEYLIEKGLIEKGNSQPFAKTSLVLVTPKNSKLSSLEEAGRIAVGDRLAPVGKYTLETLKKLALYEKLKGKLIFAPTVRQITIWTVTGNVDAGIIFYSDYLKFKNKLRLLKTFPDNLHSSIKFYAGVVSSSKKDELAKEFVQFLLSQDERELRKFGFLKVNGSK</sequence>
<evidence type="ECO:0000256" key="1">
    <source>
        <dbReference type="ARBA" id="ARBA00009175"/>
    </source>
</evidence>
<reference evidence="5 6" key="1">
    <citation type="submission" date="2018-10" db="EMBL/GenBank/DDBJ databases">
        <title>Genomic Encyclopedia of Type Strains, Phase IV (KMG-IV): sequencing the most valuable type-strain genomes for metagenomic binning, comparative biology and taxonomic classification.</title>
        <authorList>
            <person name="Goeker M."/>
        </authorList>
    </citation>
    <scope>NUCLEOTIDE SEQUENCE [LARGE SCALE GENOMIC DNA]</scope>
    <source>
        <strain evidence="5 6">DSM 15521</strain>
    </source>
</reference>
<dbReference type="NCBIfam" id="TIGR01256">
    <property type="entry name" value="modA"/>
    <property type="match status" value="1"/>
</dbReference>
<dbReference type="InterPro" id="IPR050682">
    <property type="entry name" value="ModA/WtpA"/>
</dbReference>
<protein>
    <submittedName>
        <fullName evidence="5">Molybdate transport system substrate-binding protein</fullName>
    </submittedName>
</protein>
<gene>
    <name evidence="5" type="ORF">C7457_0618</name>
</gene>
<evidence type="ECO:0000313" key="5">
    <source>
        <dbReference type="EMBL" id="RKQ63738.1"/>
    </source>
</evidence>
<keyword evidence="6" id="KW-1185">Reference proteome</keyword>
<dbReference type="GO" id="GO:0030973">
    <property type="term" value="F:molybdate ion binding"/>
    <property type="evidence" value="ECO:0007669"/>
    <property type="project" value="TreeGrafter"/>
</dbReference>
<dbReference type="CDD" id="cd00993">
    <property type="entry name" value="PBP2_ModA_like"/>
    <property type="match status" value="1"/>
</dbReference>
<dbReference type="GO" id="GO:0046872">
    <property type="term" value="F:metal ion binding"/>
    <property type="evidence" value="ECO:0007669"/>
    <property type="project" value="UniProtKB-KW"/>
</dbReference>
<evidence type="ECO:0000256" key="4">
    <source>
        <dbReference type="PIRSR" id="PIRSR004846-1"/>
    </source>
</evidence>
<feature type="binding site" evidence="4">
    <location>
        <position position="157"/>
    </location>
    <ligand>
        <name>molybdate</name>
        <dbReference type="ChEBI" id="CHEBI:36264"/>
    </ligand>
</feature>
<dbReference type="Gene3D" id="3.40.190.10">
    <property type="entry name" value="Periplasmic binding protein-like II"/>
    <property type="match status" value="2"/>
</dbReference>
<dbReference type="PANTHER" id="PTHR30632:SF0">
    <property type="entry name" value="SULFATE-BINDING PROTEIN"/>
    <property type="match status" value="1"/>
</dbReference>
<keyword evidence="4" id="KW-0500">Molybdenum</keyword>
<dbReference type="SUPFAM" id="SSF53850">
    <property type="entry name" value="Periplasmic binding protein-like II"/>
    <property type="match status" value="1"/>
</dbReference>
<organism evidence="5 6">
    <name type="scientific">Thermovibrio guaymasensis</name>
    <dbReference type="NCBI Taxonomy" id="240167"/>
    <lineage>
        <taxon>Bacteria</taxon>
        <taxon>Pseudomonadati</taxon>
        <taxon>Aquificota</taxon>
        <taxon>Aquificia</taxon>
        <taxon>Desulfurobacteriales</taxon>
        <taxon>Desulfurobacteriaceae</taxon>
        <taxon>Thermovibrio</taxon>
    </lineage>
</organism>
<dbReference type="GO" id="GO:0015689">
    <property type="term" value="P:molybdate ion transport"/>
    <property type="evidence" value="ECO:0007669"/>
    <property type="project" value="InterPro"/>
</dbReference>
<dbReference type="OrthoDB" id="9785015at2"/>
<feature type="binding site" evidence="4">
    <location>
        <position position="56"/>
    </location>
    <ligand>
        <name>molybdate</name>
        <dbReference type="ChEBI" id="CHEBI:36264"/>
    </ligand>
</feature>